<reference evidence="1 2" key="1">
    <citation type="journal article" date="2018" name="Nat. Biotechnol.">
        <title>A standardized bacterial taxonomy based on genome phylogeny substantially revises the tree of life.</title>
        <authorList>
            <person name="Parks D.H."/>
            <person name="Chuvochina M."/>
            <person name="Waite D.W."/>
            <person name="Rinke C."/>
            <person name="Skarshewski A."/>
            <person name="Chaumeil P.A."/>
            <person name="Hugenholtz P."/>
        </authorList>
    </citation>
    <scope>NUCLEOTIDE SEQUENCE [LARGE SCALE GENOMIC DNA]</scope>
    <source>
        <strain evidence="1">UBA9015</strain>
    </source>
</reference>
<evidence type="ECO:0000313" key="2">
    <source>
        <dbReference type="Proteomes" id="UP000262699"/>
    </source>
</evidence>
<dbReference type="EMBL" id="DOYJ01000210">
    <property type="protein sequence ID" value="HCB76008.1"/>
    <property type="molecule type" value="Genomic_DNA"/>
</dbReference>
<comment type="caution">
    <text evidence="1">The sequence shown here is derived from an EMBL/GenBank/DDBJ whole genome shotgun (WGS) entry which is preliminary data.</text>
</comment>
<gene>
    <name evidence="1" type="ORF">DEP91_07500</name>
</gene>
<sequence length="214" mass="22699">MSAGGVIDGRVVIAFDPNHEDAMRARSIRAELLAMWPTDGERQMHAVALVAIDPGSNLPVIAANLAASMAQLDRETLIVDADFARPMQHELMCVPNERGLATILAGQGGAAGTMLPTAVRGLTVMPAGSIDDTVRDTLEQRPILEVLEQGTLRADIVIVPISGRSDQALATILTHFDAVIPIVRRGRTLMRRLTSLVDALAAKGLPVCGVVLSD</sequence>
<accession>A0A3D0WDA8</accession>
<dbReference type="InterPro" id="IPR050445">
    <property type="entry name" value="Bact_polysacc_biosynth/exp"/>
</dbReference>
<dbReference type="Proteomes" id="UP000262699">
    <property type="component" value="Unassembled WGS sequence"/>
</dbReference>
<dbReference type="InterPro" id="IPR027417">
    <property type="entry name" value="P-loop_NTPase"/>
</dbReference>
<dbReference type="PANTHER" id="PTHR32309:SF31">
    <property type="entry name" value="CAPSULAR EXOPOLYSACCHARIDE FAMILY"/>
    <property type="match status" value="1"/>
</dbReference>
<proteinExistence type="predicted"/>
<protein>
    <recommendedName>
        <fullName evidence="3">CpsD/CapB family tyrosine-protein kinase</fullName>
    </recommendedName>
</protein>
<name>A0A3D0WDA8_9SPHN</name>
<evidence type="ECO:0008006" key="3">
    <source>
        <dbReference type="Google" id="ProtNLM"/>
    </source>
</evidence>
<dbReference type="SUPFAM" id="SSF52540">
    <property type="entry name" value="P-loop containing nucleoside triphosphate hydrolases"/>
    <property type="match status" value="1"/>
</dbReference>
<dbReference type="Gene3D" id="3.40.50.300">
    <property type="entry name" value="P-loop containing nucleotide triphosphate hydrolases"/>
    <property type="match status" value="1"/>
</dbReference>
<dbReference type="PANTHER" id="PTHR32309">
    <property type="entry name" value="TYROSINE-PROTEIN KINASE"/>
    <property type="match status" value="1"/>
</dbReference>
<dbReference type="AlphaFoldDB" id="A0A3D0WDA8"/>
<organism evidence="1 2">
    <name type="scientific">Sphingomonas bacterium</name>
    <dbReference type="NCBI Taxonomy" id="1895847"/>
    <lineage>
        <taxon>Bacteria</taxon>
        <taxon>Pseudomonadati</taxon>
        <taxon>Pseudomonadota</taxon>
        <taxon>Alphaproteobacteria</taxon>
        <taxon>Sphingomonadales</taxon>
        <taxon>Sphingomonadaceae</taxon>
        <taxon>Sphingomonas</taxon>
    </lineage>
</organism>
<evidence type="ECO:0000313" key="1">
    <source>
        <dbReference type="EMBL" id="HCB76008.1"/>
    </source>
</evidence>